<sequence>MSTLHFPNHPYCMIEKLLQQTDTYIAHHSAAANANLKSILHFSNISEQEHVIFHELVRDKAAINIHFHPDRLTTQQTSIINNLLTSGEYKNQYATNTSAGSLTAKVGGDRYTWENQLFQDIYGTNLNDRPKYGSLHLTGSADGASPRFGACYFVTKPGLKERCTFTYGDSYLLPKELGTANNLAMIYAKLYEDIFTRNTALGLTYESIQDFMQRTTAALSSNMIAEPRTHNLDFYIETQIHGPVDLKEDVTALVADASFKSTPYEATFHAIAEQYNLAFSWHPGYALKAADVPGNFRGIATQTFARKIAHNGIINAYVIGQALTNAQIVADYESLELLQLAKYTWHCLVKFGTPVHACT</sequence>
<name>A0A327QN81_9BACT</name>
<evidence type="ECO:0000313" key="2">
    <source>
        <dbReference type="Proteomes" id="UP000249547"/>
    </source>
</evidence>
<dbReference type="Pfam" id="PF12294">
    <property type="entry name" value="DUF3626"/>
    <property type="match status" value="1"/>
</dbReference>
<dbReference type="AlphaFoldDB" id="A0A327QN81"/>
<dbReference type="EMBL" id="QLLL01000004">
    <property type="protein sequence ID" value="RAJ05498.1"/>
    <property type="molecule type" value="Genomic_DNA"/>
</dbReference>
<accession>A0A327QN81</accession>
<evidence type="ECO:0000313" key="1">
    <source>
        <dbReference type="EMBL" id="RAJ05498.1"/>
    </source>
</evidence>
<gene>
    <name evidence="1" type="ORF">LX64_02657</name>
</gene>
<protein>
    <submittedName>
        <fullName evidence="1">Uncharacterized protein DUF3626</fullName>
    </submittedName>
</protein>
<dbReference type="Proteomes" id="UP000249547">
    <property type="component" value="Unassembled WGS sequence"/>
</dbReference>
<organism evidence="1 2">
    <name type="scientific">Chitinophaga skermanii</name>
    <dbReference type="NCBI Taxonomy" id="331697"/>
    <lineage>
        <taxon>Bacteria</taxon>
        <taxon>Pseudomonadati</taxon>
        <taxon>Bacteroidota</taxon>
        <taxon>Chitinophagia</taxon>
        <taxon>Chitinophagales</taxon>
        <taxon>Chitinophagaceae</taxon>
        <taxon>Chitinophaga</taxon>
    </lineage>
</organism>
<reference evidence="1 2" key="1">
    <citation type="submission" date="2018-06" db="EMBL/GenBank/DDBJ databases">
        <title>Genomic Encyclopedia of Archaeal and Bacterial Type Strains, Phase II (KMG-II): from individual species to whole genera.</title>
        <authorList>
            <person name="Goeker M."/>
        </authorList>
    </citation>
    <scope>NUCLEOTIDE SEQUENCE [LARGE SCALE GENOMIC DNA]</scope>
    <source>
        <strain evidence="1 2">DSM 23857</strain>
    </source>
</reference>
<keyword evidence="2" id="KW-1185">Reference proteome</keyword>
<proteinExistence type="predicted"/>
<dbReference type="InterPro" id="IPR022074">
    <property type="entry name" value="DUF3626"/>
</dbReference>
<comment type="caution">
    <text evidence="1">The sequence shown here is derived from an EMBL/GenBank/DDBJ whole genome shotgun (WGS) entry which is preliminary data.</text>
</comment>